<feature type="compositionally biased region" description="Basic and acidic residues" evidence="2">
    <location>
        <begin position="182"/>
        <end position="192"/>
    </location>
</feature>
<dbReference type="EMBL" id="ML994631">
    <property type="protein sequence ID" value="KAF2186102.1"/>
    <property type="molecule type" value="Genomic_DNA"/>
</dbReference>
<feature type="coiled-coil region" evidence="1">
    <location>
        <begin position="123"/>
        <end position="150"/>
    </location>
</feature>
<evidence type="ECO:0000313" key="3">
    <source>
        <dbReference type="EMBL" id="KAF2186102.1"/>
    </source>
</evidence>
<keyword evidence="4" id="KW-1185">Reference proteome</keyword>
<feature type="region of interest" description="Disordered" evidence="2">
    <location>
        <begin position="172"/>
        <end position="192"/>
    </location>
</feature>
<evidence type="ECO:0000256" key="1">
    <source>
        <dbReference type="SAM" id="Coils"/>
    </source>
</evidence>
<accession>A0A6A6E5R9</accession>
<gene>
    <name evidence="3" type="ORF">K469DRAFT_687505</name>
</gene>
<feature type="coiled-coil region" evidence="1">
    <location>
        <begin position="43"/>
        <end position="84"/>
    </location>
</feature>
<dbReference type="AlphaFoldDB" id="A0A6A6E5R9"/>
<keyword evidence="1" id="KW-0175">Coiled coil</keyword>
<dbReference type="Proteomes" id="UP000800200">
    <property type="component" value="Unassembled WGS sequence"/>
</dbReference>
<sequence>MQAIVMKQERENTESKDHHAWLDRLCESMRSSIDEAAASFDESKRLREQIASLQHEKRTLADDVKTLQKEKAGLEAENGRLRKHVTKATIRDISIDELTSSLNRTNIDADSVDKRMHFAQVFQRRFEAMREELQDRMPELAQERSQSRLRAVGYAIRCADVLLESHLASSNAINRRTPTKRQQQETEDSPKSLRHFSESLTILDRHVRALHTKLWKHDFYFQLIANVVLMPSRIAAVRVIPRPRPAPVIAMFSALREKRDSWLVLATARLVSGSSEAVLIHNIFVTLRKVTIARRSQCPLSQGIVTFVNIMKYLFQDFCCLPKIWRFFLPESEAQHSFAYCIPPASRYMNSSTLHSGEK</sequence>
<organism evidence="3 4">
    <name type="scientific">Zopfia rhizophila CBS 207.26</name>
    <dbReference type="NCBI Taxonomy" id="1314779"/>
    <lineage>
        <taxon>Eukaryota</taxon>
        <taxon>Fungi</taxon>
        <taxon>Dikarya</taxon>
        <taxon>Ascomycota</taxon>
        <taxon>Pezizomycotina</taxon>
        <taxon>Dothideomycetes</taxon>
        <taxon>Dothideomycetes incertae sedis</taxon>
        <taxon>Zopfiaceae</taxon>
        <taxon>Zopfia</taxon>
    </lineage>
</organism>
<evidence type="ECO:0000313" key="4">
    <source>
        <dbReference type="Proteomes" id="UP000800200"/>
    </source>
</evidence>
<reference evidence="3" key="1">
    <citation type="journal article" date="2020" name="Stud. Mycol.">
        <title>101 Dothideomycetes genomes: a test case for predicting lifestyles and emergence of pathogens.</title>
        <authorList>
            <person name="Haridas S."/>
            <person name="Albert R."/>
            <person name="Binder M."/>
            <person name="Bloem J."/>
            <person name="Labutti K."/>
            <person name="Salamov A."/>
            <person name="Andreopoulos B."/>
            <person name="Baker S."/>
            <person name="Barry K."/>
            <person name="Bills G."/>
            <person name="Bluhm B."/>
            <person name="Cannon C."/>
            <person name="Castanera R."/>
            <person name="Culley D."/>
            <person name="Daum C."/>
            <person name="Ezra D."/>
            <person name="Gonzalez J."/>
            <person name="Henrissat B."/>
            <person name="Kuo A."/>
            <person name="Liang C."/>
            <person name="Lipzen A."/>
            <person name="Lutzoni F."/>
            <person name="Magnuson J."/>
            <person name="Mondo S."/>
            <person name="Nolan M."/>
            <person name="Ohm R."/>
            <person name="Pangilinan J."/>
            <person name="Park H.-J."/>
            <person name="Ramirez L."/>
            <person name="Alfaro M."/>
            <person name="Sun H."/>
            <person name="Tritt A."/>
            <person name="Yoshinaga Y."/>
            <person name="Zwiers L.-H."/>
            <person name="Turgeon B."/>
            <person name="Goodwin S."/>
            <person name="Spatafora J."/>
            <person name="Crous P."/>
            <person name="Grigoriev I."/>
        </authorList>
    </citation>
    <scope>NUCLEOTIDE SEQUENCE</scope>
    <source>
        <strain evidence="3">CBS 207.26</strain>
    </source>
</reference>
<proteinExistence type="predicted"/>
<evidence type="ECO:0000256" key="2">
    <source>
        <dbReference type="SAM" id="MobiDB-lite"/>
    </source>
</evidence>
<name>A0A6A6E5R9_9PEZI</name>
<protein>
    <submittedName>
        <fullName evidence="3">Uncharacterized protein</fullName>
    </submittedName>
</protein>